<dbReference type="GO" id="GO:0004713">
    <property type="term" value="F:protein tyrosine kinase activity"/>
    <property type="evidence" value="ECO:0007669"/>
    <property type="project" value="TreeGrafter"/>
</dbReference>
<dbReference type="PANTHER" id="PTHR32309">
    <property type="entry name" value="TYROSINE-PROTEIN KINASE"/>
    <property type="match status" value="1"/>
</dbReference>
<dbReference type="EMBL" id="CP000383">
    <property type="protein sequence ID" value="ABG59441.1"/>
    <property type="molecule type" value="Genomic_DNA"/>
</dbReference>
<name>A0A6N4SSN6_CYTH3</name>
<feature type="transmembrane region" description="Helical" evidence="1">
    <location>
        <begin position="253"/>
        <end position="276"/>
    </location>
</feature>
<evidence type="ECO:0000313" key="2">
    <source>
        <dbReference type="EMBL" id="ABG59441.1"/>
    </source>
</evidence>
<dbReference type="OrthoDB" id="647428at2"/>
<sequence length="281" mass="31731">MTNKISGIAILNLIIKNGKLLTVVGITSLILSLAVSFMMPVYYKSTSIVYAYNPEAYDPRNIWDSKNPYGSSADADRIMAIAQSREVQNYITEKYDLMKHYDIDPTHWRAKVDLTNKFQGNLNIVENDLSAIEISFLDENADTAAMIVNDIVAKTDEINKKPLLEFSKKLFESSEKILNERYSGIDSIQKIINVLHFDKNFSRSEVITSELLQTITELNSARKNLDLIKQDFSTMNIIERAEPIAKKAKPQKLVIIITSVIIAEVTAILILLLSALKKNEI</sequence>
<proteinExistence type="predicted"/>
<keyword evidence="1" id="KW-1133">Transmembrane helix</keyword>
<keyword evidence="1" id="KW-0472">Membrane</keyword>
<reference evidence="2 3" key="1">
    <citation type="journal article" date="2007" name="Appl. Environ. Microbiol.">
        <title>Genome sequence of the cellulolytic gliding bacterium Cytophaga hutchinsonii.</title>
        <authorList>
            <person name="Xie G."/>
            <person name="Bruce D.C."/>
            <person name="Challacombe J.F."/>
            <person name="Chertkov O."/>
            <person name="Detter J.C."/>
            <person name="Gilna P."/>
            <person name="Han C.S."/>
            <person name="Lucas S."/>
            <person name="Misra M."/>
            <person name="Myers G.L."/>
            <person name="Richardson P."/>
            <person name="Tapia R."/>
            <person name="Thayer N."/>
            <person name="Thompson L.S."/>
            <person name="Brettin T.S."/>
            <person name="Henrissat B."/>
            <person name="Wilson D.B."/>
            <person name="McBride M.J."/>
        </authorList>
    </citation>
    <scope>NUCLEOTIDE SEQUENCE [LARGE SCALE GENOMIC DNA]</scope>
    <source>
        <strain evidence="3">ATCC 33406 / DSM 1761 / CIP 103989 / NBRC 15051 / NCIMB 9469 / D465</strain>
    </source>
</reference>
<dbReference type="PANTHER" id="PTHR32309:SF13">
    <property type="entry name" value="FERRIC ENTEROBACTIN TRANSPORT PROTEIN FEPE"/>
    <property type="match status" value="1"/>
</dbReference>
<keyword evidence="1" id="KW-0812">Transmembrane</keyword>
<feature type="transmembrane region" description="Helical" evidence="1">
    <location>
        <begin position="20"/>
        <end position="43"/>
    </location>
</feature>
<evidence type="ECO:0000256" key="1">
    <source>
        <dbReference type="SAM" id="Phobius"/>
    </source>
</evidence>
<dbReference type="GO" id="GO:0005886">
    <property type="term" value="C:plasma membrane"/>
    <property type="evidence" value="ECO:0007669"/>
    <property type="project" value="TreeGrafter"/>
</dbReference>
<gene>
    <name evidence="2" type="ordered locus">CHU_2178</name>
</gene>
<dbReference type="Proteomes" id="UP000001822">
    <property type="component" value="Chromosome"/>
</dbReference>
<dbReference type="InterPro" id="IPR050445">
    <property type="entry name" value="Bact_polysacc_biosynth/exp"/>
</dbReference>
<protein>
    <recommendedName>
        <fullName evidence="4">Polysaccharide chain length determinant N-terminal domain-containing protein</fullName>
    </recommendedName>
</protein>
<evidence type="ECO:0008006" key="4">
    <source>
        <dbReference type="Google" id="ProtNLM"/>
    </source>
</evidence>
<evidence type="ECO:0000313" key="3">
    <source>
        <dbReference type="Proteomes" id="UP000001822"/>
    </source>
</evidence>
<organism evidence="2 3">
    <name type="scientific">Cytophaga hutchinsonii (strain ATCC 33406 / DSM 1761 / CIP 103989 / NBRC 15051 / NCIMB 9469 / D465)</name>
    <dbReference type="NCBI Taxonomy" id="269798"/>
    <lineage>
        <taxon>Bacteria</taxon>
        <taxon>Pseudomonadati</taxon>
        <taxon>Bacteroidota</taxon>
        <taxon>Cytophagia</taxon>
        <taxon>Cytophagales</taxon>
        <taxon>Cytophagaceae</taxon>
        <taxon>Cytophaga</taxon>
    </lineage>
</organism>
<dbReference type="SMR" id="A0A6N4SSN6"/>
<accession>A0A6N4SSN6</accession>
<dbReference type="AlphaFoldDB" id="A0A6N4SSN6"/>
<keyword evidence="3" id="KW-1185">Reference proteome</keyword>
<dbReference type="KEGG" id="chu:CHU_2178"/>
<dbReference type="RefSeq" id="WP_011585558.1">
    <property type="nucleotide sequence ID" value="NC_008255.1"/>
</dbReference>